<reference evidence="2 3" key="1">
    <citation type="submission" date="2019-12" db="EMBL/GenBank/DDBJ databases">
        <title>A genome sequence resource for the geographically widespread anthracnose pathogen Colletotrichum asianum.</title>
        <authorList>
            <person name="Meng Y."/>
        </authorList>
    </citation>
    <scope>NUCLEOTIDE SEQUENCE [LARGE SCALE GENOMIC DNA]</scope>
    <source>
        <strain evidence="2 3">ICMP 18580</strain>
    </source>
</reference>
<comment type="caution">
    <text evidence="2">The sequence shown here is derived from an EMBL/GenBank/DDBJ whole genome shotgun (WGS) entry which is preliminary data.</text>
</comment>
<dbReference type="OrthoDB" id="3795158at2759"/>
<evidence type="ECO:0008006" key="4">
    <source>
        <dbReference type="Google" id="ProtNLM"/>
    </source>
</evidence>
<sequence>MHLSRLSFAAIFAWGSAVTAAPASHCNVVDAVYAILRGPLRAEASQFCLGYLGGMKTTTVTTTATQSGLGRTATVTVPDQTQAQTVTLTNVNQQTMTNTITGEASTATVTVTVTAGTKTIYQKKKRNNRPACPPALRLFAESRISSACSCIAQPTTKTITATARVTVSGPQATQTAPGKTVIVAVTQTVQVTSQTQVTQTVAGDAVTQTVTTAVTPILVKPKICNARGLPGPNAFNYDANFNSNQADCIASCKTDDRCLSTGFYIVTDPGSGTQTGTCRKYDKSVTDSADLGPGYYNFNDKAC</sequence>
<evidence type="ECO:0000313" key="3">
    <source>
        <dbReference type="Proteomes" id="UP000434172"/>
    </source>
</evidence>
<keyword evidence="3" id="KW-1185">Reference proteome</keyword>
<feature type="chain" id="PRO_5034981185" description="Apple domain-containing protein" evidence="1">
    <location>
        <begin position="21"/>
        <end position="303"/>
    </location>
</feature>
<organism evidence="2 3">
    <name type="scientific">Colletotrichum asianum</name>
    <dbReference type="NCBI Taxonomy" id="702518"/>
    <lineage>
        <taxon>Eukaryota</taxon>
        <taxon>Fungi</taxon>
        <taxon>Dikarya</taxon>
        <taxon>Ascomycota</taxon>
        <taxon>Pezizomycotina</taxon>
        <taxon>Sordariomycetes</taxon>
        <taxon>Hypocreomycetidae</taxon>
        <taxon>Glomerellales</taxon>
        <taxon>Glomerellaceae</taxon>
        <taxon>Colletotrichum</taxon>
        <taxon>Colletotrichum gloeosporioides species complex</taxon>
    </lineage>
</organism>
<evidence type="ECO:0000313" key="2">
    <source>
        <dbReference type="EMBL" id="KAF0322376.1"/>
    </source>
</evidence>
<dbReference type="EMBL" id="WOWK01000062">
    <property type="protein sequence ID" value="KAF0322376.1"/>
    <property type="molecule type" value="Genomic_DNA"/>
</dbReference>
<dbReference type="AlphaFoldDB" id="A0A8H3ZQF8"/>
<name>A0A8H3ZQF8_9PEZI</name>
<keyword evidence="1" id="KW-0732">Signal</keyword>
<accession>A0A8H3ZQF8</accession>
<dbReference type="Proteomes" id="UP000434172">
    <property type="component" value="Unassembled WGS sequence"/>
</dbReference>
<protein>
    <recommendedName>
        <fullName evidence="4">Apple domain-containing protein</fullName>
    </recommendedName>
</protein>
<proteinExistence type="predicted"/>
<evidence type="ECO:0000256" key="1">
    <source>
        <dbReference type="SAM" id="SignalP"/>
    </source>
</evidence>
<gene>
    <name evidence="2" type="ORF">GQ607_010457</name>
</gene>
<feature type="signal peptide" evidence="1">
    <location>
        <begin position="1"/>
        <end position="20"/>
    </location>
</feature>